<dbReference type="InterPro" id="IPR004808">
    <property type="entry name" value="AP_endonuc_1"/>
</dbReference>
<comment type="cofactor">
    <cofactor evidence="2">
        <name>Mg(2+)</name>
        <dbReference type="ChEBI" id="CHEBI:18420"/>
    </cofactor>
</comment>
<name>C1C4R5_AQUCT</name>
<keyword evidence="11" id="KW-0548">Nucleotidyltransferase</keyword>
<dbReference type="EC" id="3.1.11.2" evidence="4"/>
<dbReference type="SUPFAM" id="SSF56219">
    <property type="entry name" value="DNase I-like"/>
    <property type="match status" value="1"/>
</dbReference>
<reference evidence="11" key="1">
    <citation type="submission" date="2009-04" db="EMBL/GenBank/DDBJ databases">
        <title>Rana catesbeiana ESTs and full-length cDNAs.</title>
        <authorList>
            <person name="Helbing C.C."/>
            <person name="Veldhoen N."/>
            <person name="Leong J."/>
            <person name="Koop B.F."/>
        </authorList>
    </citation>
    <scope>NUCLEOTIDE SEQUENCE</scope>
    <source>
        <tissue evidence="11">Mixed tissue</tissue>
    </source>
</reference>
<dbReference type="PANTHER" id="PTHR22748">
    <property type="entry name" value="AP ENDONUCLEASE"/>
    <property type="match status" value="1"/>
</dbReference>
<evidence type="ECO:0000256" key="3">
    <source>
        <dbReference type="ARBA" id="ARBA00007092"/>
    </source>
</evidence>
<proteinExistence type="evidence at transcript level"/>
<evidence type="ECO:0000256" key="9">
    <source>
        <dbReference type="ARBA" id="ARBA00023204"/>
    </source>
</evidence>
<protein>
    <recommendedName>
        <fullName evidence="4">exodeoxyribonuclease III</fullName>
        <ecNumber evidence="4">3.1.11.2</ecNumber>
    </recommendedName>
</protein>
<dbReference type="EMBL" id="BT081844">
    <property type="protein sequence ID" value="ACO51975.1"/>
    <property type="molecule type" value="mRNA"/>
</dbReference>
<evidence type="ECO:0000256" key="7">
    <source>
        <dbReference type="ARBA" id="ARBA00022801"/>
    </source>
</evidence>
<dbReference type="GO" id="GO:0008311">
    <property type="term" value="F:double-stranded DNA 3'-5' DNA exonuclease activity"/>
    <property type="evidence" value="ECO:0007669"/>
    <property type="project" value="UniProtKB-EC"/>
</dbReference>
<evidence type="ECO:0000256" key="5">
    <source>
        <dbReference type="ARBA" id="ARBA00022723"/>
    </source>
</evidence>
<keyword evidence="5" id="KW-0479">Metal-binding</keyword>
<evidence type="ECO:0000313" key="11">
    <source>
        <dbReference type="EMBL" id="ACO51975.1"/>
    </source>
</evidence>
<dbReference type="Pfam" id="PF03372">
    <property type="entry name" value="Exo_endo_phos"/>
    <property type="match status" value="1"/>
</dbReference>
<dbReference type="PANTHER" id="PTHR22748:SF26">
    <property type="entry name" value="ENDONUCLEASE_EXONUCLEASE_PHOSPHATASE DOMAIN-CONTAINING PROTEIN"/>
    <property type="match status" value="1"/>
</dbReference>
<dbReference type="Gene3D" id="3.60.10.10">
    <property type="entry name" value="Endonuclease/exonuclease/phosphatase"/>
    <property type="match status" value="1"/>
</dbReference>
<dbReference type="GO" id="GO:0003906">
    <property type="term" value="F:DNA-(apurinic or apyrimidinic site) endonuclease activity"/>
    <property type="evidence" value="ECO:0007669"/>
    <property type="project" value="TreeGrafter"/>
</dbReference>
<organism evidence="11">
    <name type="scientific">Aquarana catesbeiana</name>
    <name type="common">American bullfrog</name>
    <name type="synonym">Rana catesbeiana</name>
    <dbReference type="NCBI Taxonomy" id="8400"/>
    <lineage>
        <taxon>Eukaryota</taxon>
        <taxon>Metazoa</taxon>
        <taxon>Chordata</taxon>
        <taxon>Craniata</taxon>
        <taxon>Vertebrata</taxon>
        <taxon>Euteleostomi</taxon>
        <taxon>Amphibia</taxon>
        <taxon>Batrachia</taxon>
        <taxon>Anura</taxon>
        <taxon>Neobatrachia</taxon>
        <taxon>Ranoidea</taxon>
        <taxon>Ranidae</taxon>
        <taxon>Aquarana</taxon>
    </lineage>
</organism>
<evidence type="ECO:0000256" key="6">
    <source>
        <dbReference type="ARBA" id="ARBA00022763"/>
    </source>
</evidence>
<dbReference type="GO" id="GO:0046872">
    <property type="term" value="F:metal ion binding"/>
    <property type="evidence" value="ECO:0007669"/>
    <property type="project" value="UniProtKB-KW"/>
</dbReference>
<gene>
    <name evidence="11" type="primary">LIN1</name>
</gene>
<keyword evidence="11" id="KW-0695">RNA-directed DNA polymerase</keyword>
<dbReference type="InterPro" id="IPR005135">
    <property type="entry name" value="Endo/exonuclease/phosphatase"/>
</dbReference>
<evidence type="ECO:0000259" key="10">
    <source>
        <dbReference type="Pfam" id="PF03372"/>
    </source>
</evidence>
<dbReference type="InterPro" id="IPR036691">
    <property type="entry name" value="Endo/exonu/phosph_ase_sf"/>
</dbReference>
<evidence type="ECO:0000256" key="1">
    <source>
        <dbReference type="ARBA" id="ARBA00000493"/>
    </source>
</evidence>
<keyword evidence="6" id="KW-0227">DNA damage</keyword>
<feature type="domain" description="Endonuclease/exonuclease/phosphatase" evidence="10">
    <location>
        <begin position="7"/>
        <end position="148"/>
    </location>
</feature>
<keyword evidence="11" id="KW-0808">Transferase</keyword>
<dbReference type="GO" id="GO:0008081">
    <property type="term" value="F:phosphoric diester hydrolase activity"/>
    <property type="evidence" value="ECO:0007669"/>
    <property type="project" value="TreeGrafter"/>
</dbReference>
<evidence type="ECO:0000256" key="8">
    <source>
        <dbReference type="ARBA" id="ARBA00022842"/>
    </source>
</evidence>
<comment type="similarity">
    <text evidence="3">Belongs to the DNA repair enzymes AP/ExoA family.</text>
</comment>
<keyword evidence="9" id="KW-0234">DNA repair</keyword>
<keyword evidence="8" id="KW-0460">Magnesium</keyword>
<dbReference type="AlphaFoldDB" id="C1C4R5"/>
<accession>C1C4R5</accession>
<dbReference type="GO" id="GO:0005634">
    <property type="term" value="C:nucleus"/>
    <property type="evidence" value="ECO:0007669"/>
    <property type="project" value="TreeGrafter"/>
</dbReference>
<evidence type="ECO:0000256" key="4">
    <source>
        <dbReference type="ARBA" id="ARBA00012115"/>
    </source>
</evidence>
<dbReference type="GO" id="GO:0003964">
    <property type="term" value="F:RNA-directed DNA polymerase activity"/>
    <property type="evidence" value="ECO:0007669"/>
    <property type="project" value="UniProtKB-KW"/>
</dbReference>
<keyword evidence="7" id="KW-0378">Hydrolase</keyword>
<comment type="catalytic activity">
    <reaction evidence="1">
        <text>Exonucleolytic cleavage in the 3'- to 5'-direction to yield nucleoside 5'-phosphates.</text>
        <dbReference type="EC" id="3.1.11.2"/>
    </reaction>
</comment>
<sequence>MARVKIVSYNVRGLNVAAKRHQVYRELKQATCSIAFLQETHLTHTTSVKLTSPNSPQWYYSLSDTNKAKGVAIGFCRNAPFRLSEMLADDHGRFLFLRGFIGNTQCTLANIYCPNHNQPTFLSHILTKLSHFAKGLTILAGDINMPLDPSIDTSQNRSNISFKRLKFVKKTAS</sequence>
<dbReference type="GO" id="GO:0006284">
    <property type="term" value="P:base-excision repair"/>
    <property type="evidence" value="ECO:0007669"/>
    <property type="project" value="TreeGrafter"/>
</dbReference>
<evidence type="ECO:0000256" key="2">
    <source>
        <dbReference type="ARBA" id="ARBA00001946"/>
    </source>
</evidence>